<dbReference type="AlphaFoldDB" id="A0A9D9E103"/>
<reference evidence="10" key="1">
    <citation type="submission" date="2020-10" db="EMBL/GenBank/DDBJ databases">
        <authorList>
            <person name="Gilroy R."/>
        </authorList>
    </citation>
    <scope>NUCLEOTIDE SEQUENCE</scope>
    <source>
        <strain evidence="10">G3-4614</strain>
    </source>
</reference>
<dbReference type="InterPro" id="IPR028366">
    <property type="entry name" value="PhoU"/>
</dbReference>
<feature type="domain" description="PhoU" evidence="9">
    <location>
        <begin position="17"/>
        <end position="102"/>
    </location>
</feature>
<dbReference type="SUPFAM" id="SSF109755">
    <property type="entry name" value="PhoU-like"/>
    <property type="match status" value="1"/>
</dbReference>
<feature type="domain" description="PhoU" evidence="9">
    <location>
        <begin position="121"/>
        <end position="206"/>
    </location>
</feature>
<keyword evidence="4 8" id="KW-0813">Transport</keyword>
<evidence type="ECO:0000256" key="5">
    <source>
        <dbReference type="ARBA" id="ARBA00022490"/>
    </source>
</evidence>
<organism evidence="10 11">
    <name type="scientific">Candidatus Caccoplasma merdipullorum</name>
    <dbReference type="NCBI Taxonomy" id="2840718"/>
    <lineage>
        <taxon>Bacteria</taxon>
        <taxon>Pseudomonadati</taxon>
        <taxon>Bacteroidota</taxon>
        <taxon>Bacteroidia</taxon>
        <taxon>Bacteroidales</taxon>
        <taxon>Bacteroidaceae</taxon>
        <taxon>Bacteroidaceae incertae sedis</taxon>
        <taxon>Candidatus Caccoplasma</taxon>
    </lineage>
</organism>
<dbReference type="Gene3D" id="1.20.58.220">
    <property type="entry name" value="Phosphate transport system protein phou homolog 2, domain 2"/>
    <property type="match status" value="1"/>
</dbReference>
<dbReference type="GO" id="GO:0045936">
    <property type="term" value="P:negative regulation of phosphate metabolic process"/>
    <property type="evidence" value="ECO:0007669"/>
    <property type="project" value="InterPro"/>
</dbReference>
<proteinExistence type="inferred from homology"/>
<comment type="caution">
    <text evidence="10">The sequence shown here is derived from an EMBL/GenBank/DDBJ whole genome shotgun (WGS) entry which is preliminary data.</text>
</comment>
<dbReference type="InterPro" id="IPR038078">
    <property type="entry name" value="PhoU-like_sf"/>
</dbReference>
<comment type="subunit">
    <text evidence="3 8">Homodimer.</text>
</comment>
<comment type="subcellular location">
    <subcellularLocation>
        <location evidence="1 8">Cytoplasm</location>
    </subcellularLocation>
</comment>
<evidence type="ECO:0000256" key="8">
    <source>
        <dbReference type="PIRNR" id="PIRNR003107"/>
    </source>
</evidence>
<dbReference type="PIRSF" id="PIRSF003107">
    <property type="entry name" value="PhoU"/>
    <property type="match status" value="1"/>
</dbReference>
<dbReference type="GO" id="GO:0006817">
    <property type="term" value="P:phosphate ion transport"/>
    <property type="evidence" value="ECO:0007669"/>
    <property type="project" value="UniProtKB-KW"/>
</dbReference>
<reference evidence="10" key="2">
    <citation type="journal article" date="2021" name="PeerJ">
        <title>Extensive microbial diversity within the chicken gut microbiome revealed by metagenomics and culture.</title>
        <authorList>
            <person name="Gilroy R."/>
            <person name="Ravi A."/>
            <person name="Getino M."/>
            <person name="Pursley I."/>
            <person name="Horton D.L."/>
            <person name="Alikhan N.F."/>
            <person name="Baker D."/>
            <person name="Gharbi K."/>
            <person name="Hall N."/>
            <person name="Watson M."/>
            <person name="Adriaenssens E.M."/>
            <person name="Foster-Nyarko E."/>
            <person name="Jarju S."/>
            <person name="Secka A."/>
            <person name="Antonio M."/>
            <person name="Oren A."/>
            <person name="Chaudhuri R.R."/>
            <person name="La Ragione R."/>
            <person name="Hildebrand F."/>
            <person name="Pallen M.J."/>
        </authorList>
    </citation>
    <scope>NUCLEOTIDE SEQUENCE</scope>
    <source>
        <strain evidence="10">G3-4614</strain>
    </source>
</reference>
<sequence>MKHTDSEVKKLKNYHIEMWNLVQEQIDKSFAALKNNDKEAAREVISRERMVNAQELVVDHHCEDFIAMFSPVAIDLRFVISLIKITNNLERIGDFAKGIATFVIEQQSKAIDAKLSEELSLDKMMENARDMLTLAREALIEEDTALCRRVLMMDDLMDDINRNAPQVLGRHIQAHPETAEEMIRLYSLIRRIERIGDRTSNIAEEIVFYVDAKELRHQKKL</sequence>
<dbReference type="EMBL" id="JADIMW010000015">
    <property type="protein sequence ID" value="MBO8437604.1"/>
    <property type="molecule type" value="Genomic_DNA"/>
</dbReference>
<dbReference type="NCBIfam" id="TIGR02135">
    <property type="entry name" value="phoU_full"/>
    <property type="match status" value="1"/>
</dbReference>
<evidence type="ECO:0000256" key="1">
    <source>
        <dbReference type="ARBA" id="ARBA00004496"/>
    </source>
</evidence>
<dbReference type="InterPro" id="IPR026022">
    <property type="entry name" value="PhoU_dom"/>
</dbReference>
<accession>A0A9D9E103</accession>
<evidence type="ECO:0000313" key="10">
    <source>
        <dbReference type="EMBL" id="MBO8437604.1"/>
    </source>
</evidence>
<evidence type="ECO:0000256" key="2">
    <source>
        <dbReference type="ARBA" id="ARBA00008107"/>
    </source>
</evidence>
<comment type="function">
    <text evidence="7 8">Plays a role in the regulation of phosphate uptake.</text>
</comment>
<keyword evidence="5 8" id="KW-0963">Cytoplasm</keyword>
<dbReference type="GO" id="GO:0005737">
    <property type="term" value="C:cytoplasm"/>
    <property type="evidence" value="ECO:0007669"/>
    <property type="project" value="UniProtKB-SubCell"/>
</dbReference>
<protein>
    <recommendedName>
        <fullName evidence="8">Phosphate-specific transport system accessory protein PhoU</fullName>
    </recommendedName>
</protein>
<evidence type="ECO:0000256" key="6">
    <source>
        <dbReference type="ARBA" id="ARBA00022592"/>
    </source>
</evidence>
<evidence type="ECO:0000259" key="9">
    <source>
        <dbReference type="Pfam" id="PF01895"/>
    </source>
</evidence>
<dbReference type="Pfam" id="PF01895">
    <property type="entry name" value="PhoU"/>
    <property type="match status" value="2"/>
</dbReference>
<evidence type="ECO:0000256" key="7">
    <source>
        <dbReference type="ARBA" id="ARBA00056181"/>
    </source>
</evidence>
<dbReference type="GO" id="GO:0030643">
    <property type="term" value="P:intracellular phosphate ion homeostasis"/>
    <property type="evidence" value="ECO:0007669"/>
    <property type="project" value="InterPro"/>
</dbReference>
<comment type="similarity">
    <text evidence="2 8">Belongs to the PhoU family.</text>
</comment>
<evidence type="ECO:0000313" key="11">
    <source>
        <dbReference type="Proteomes" id="UP000823636"/>
    </source>
</evidence>
<dbReference type="PANTHER" id="PTHR42930:SF3">
    <property type="entry name" value="PHOSPHATE-SPECIFIC TRANSPORT SYSTEM ACCESSORY PROTEIN PHOU"/>
    <property type="match status" value="1"/>
</dbReference>
<dbReference type="FunFam" id="1.20.58.220:FF:000004">
    <property type="entry name" value="Phosphate-specific transport system accessory protein PhoU"/>
    <property type="match status" value="1"/>
</dbReference>
<dbReference type="Proteomes" id="UP000823636">
    <property type="component" value="Unassembled WGS sequence"/>
</dbReference>
<evidence type="ECO:0000256" key="4">
    <source>
        <dbReference type="ARBA" id="ARBA00022448"/>
    </source>
</evidence>
<evidence type="ECO:0000256" key="3">
    <source>
        <dbReference type="ARBA" id="ARBA00011738"/>
    </source>
</evidence>
<keyword evidence="6 8" id="KW-0592">Phosphate transport</keyword>
<gene>
    <name evidence="10" type="primary">phoU</name>
    <name evidence="10" type="ORF">IAC54_01730</name>
</gene>
<name>A0A9D9E103_9BACT</name>
<dbReference type="PANTHER" id="PTHR42930">
    <property type="entry name" value="PHOSPHATE-SPECIFIC TRANSPORT SYSTEM ACCESSORY PROTEIN PHOU"/>
    <property type="match status" value="1"/>
</dbReference>